<feature type="non-terminal residue" evidence="1">
    <location>
        <position position="100"/>
    </location>
</feature>
<proteinExistence type="predicted"/>
<dbReference type="AlphaFoldDB" id="A0ABC8SWM5"/>
<name>A0ABC8SWM5_9AQUA</name>
<accession>A0ABC8SWM5</accession>
<dbReference type="Proteomes" id="UP001642360">
    <property type="component" value="Unassembled WGS sequence"/>
</dbReference>
<organism evidence="1 2">
    <name type="scientific">Ilex paraguariensis</name>
    <name type="common">yerba mate</name>
    <dbReference type="NCBI Taxonomy" id="185542"/>
    <lineage>
        <taxon>Eukaryota</taxon>
        <taxon>Viridiplantae</taxon>
        <taxon>Streptophyta</taxon>
        <taxon>Embryophyta</taxon>
        <taxon>Tracheophyta</taxon>
        <taxon>Spermatophyta</taxon>
        <taxon>Magnoliopsida</taxon>
        <taxon>eudicotyledons</taxon>
        <taxon>Gunneridae</taxon>
        <taxon>Pentapetalae</taxon>
        <taxon>asterids</taxon>
        <taxon>campanulids</taxon>
        <taxon>Aquifoliales</taxon>
        <taxon>Aquifoliaceae</taxon>
        <taxon>Ilex</taxon>
    </lineage>
</organism>
<keyword evidence="2" id="KW-1185">Reference proteome</keyword>
<reference evidence="1 2" key="1">
    <citation type="submission" date="2024-02" db="EMBL/GenBank/DDBJ databases">
        <authorList>
            <person name="Vignale AGUSTIN F."/>
            <person name="Sosa J E."/>
            <person name="Modenutti C."/>
        </authorList>
    </citation>
    <scope>NUCLEOTIDE SEQUENCE [LARGE SCALE GENOMIC DNA]</scope>
</reference>
<comment type="caution">
    <text evidence="1">The sequence shown here is derived from an EMBL/GenBank/DDBJ whole genome shotgun (WGS) entry which is preliminary data.</text>
</comment>
<sequence>MKQVWNLLQNSSCGPTKYLKGNHLLRFNNQVQPRCLNVLSPWFEVIISNSKMLVGSGSSVNFWCDNWTSGVPLLLRNSTMPVHFPKLSELLIQGQWKLQS</sequence>
<evidence type="ECO:0000313" key="1">
    <source>
        <dbReference type="EMBL" id="CAK9161594.1"/>
    </source>
</evidence>
<dbReference type="EMBL" id="CAUOFW020003712">
    <property type="protein sequence ID" value="CAK9161594.1"/>
    <property type="molecule type" value="Genomic_DNA"/>
</dbReference>
<evidence type="ECO:0000313" key="2">
    <source>
        <dbReference type="Proteomes" id="UP001642360"/>
    </source>
</evidence>
<gene>
    <name evidence="1" type="ORF">ILEXP_LOCUS30405</name>
</gene>
<protein>
    <submittedName>
        <fullName evidence="1">Uncharacterized protein</fullName>
    </submittedName>
</protein>